<proteinExistence type="predicted"/>
<sequence>AKKIRNDKNYWQQIELYIKDHSEVEFSHGICPDCAKELYPELFNNNSK</sequence>
<evidence type="ECO:0000313" key="1">
    <source>
        <dbReference type="EMBL" id="GAG59360.1"/>
    </source>
</evidence>
<organism evidence="1">
    <name type="scientific">marine sediment metagenome</name>
    <dbReference type="NCBI Taxonomy" id="412755"/>
    <lineage>
        <taxon>unclassified sequences</taxon>
        <taxon>metagenomes</taxon>
        <taxon>ecological metagenomes</taxon>
    </lineage>
</organism>
<accession>X0YT00</accession>
<feature type="non-terminal residue" evidence="1">
    <location>
        <position position="1"/>
    </location>
</feature>
<dbReference type="AlphaFoldDB" id="X0YT00"/>
<gene>
    <name evidence="1" type="ORF">S01H4_11968</name>
</gene>
<comment type="caution">
    <text evidence="1">The sequence shown here is derived from an EMBL/GenBank/DDBJ whole genome shotgun (WGS) entry which is preliminary data.</text>
</comment>
<protein>
    <submittedName>
        <fullName evidence="1">Uncharacterized protein</fullName>
    </submittedName>
</protein>
<dbReference type="EMBL" id="BART01004978">
    <property type="protein sequence ID" value="GAG59360.1"/>
    <property type="molecule type" value="Genomic_DNA"/>
</dbReference>
<name>X0YT00_9ZZZZ</name>
<reference evidence="1" key="1">
    <citation type="journal article" date="2014" name="Front. Microbiol.">
        <title>High frequency of phylogenetically diverse reductive dehalogenase-homologous genes in deep subseafloor sedimentary metagenomes.</title>
        <authorList>
            <person name="Kawai M."/>
            <person name="Futagami T."/>
            <person name="Toyoda A."/>
            <person name="Takaki Y."/>
            <person name="Nishi S."/>
            <person name="Hori S."/>
            <person name="Arai W."/>
            <person name="Tsubouchi T."/>
            <person name="Morono Y."/>
            <person name="Uchiyama I."/>
            <person name="Ito T."/>
            <person name="Fujiyama A."/>
            <person name="Inagaki F."/>
            <person name="Takami H."/>
        </authorList>
    </citation>
    <scope>NUCLEOTIDE SEQUENCE</scope>
    <source>
        <strain evidence="1">Expedition CK06-06</strain>
    </source>
</reference>